<keyword evidence="5 6" id="KW-0472">Membrane</keyword>
<organism evidence="7 8">
    <name type="scientific">Prevotella lacticifex</name>
    <dbReference type="NCBI Taxonomy" id="2854755"/>
    <lineage>
        <taxon>Bacteria</taxon>
        <taxon>Pseudomonadati</taxon>
        <taxon>Bacteroidota</taxon>
        <taxon>Bacteroidia</taxon>
        <taxon>Bacteroidales</taxon>
        <taxon>Prevotellaceae</taxon>
        <taxon>Prevotella</taxon>
    </lineage>
</organism>
<evidence type="ECO:0000256" key="2">
    <source>
        <dbReference type="ARBA" id="ARBA00022475"/>
    </source>
</evidence>
<gene>
    <name evidence="7" type="ORF">PRLR5076_13790</name>
</gene>
<evidence type="ECO:0000256" key="6">
    <source>
        <dbReference type="SAM" id="Phobius"/>
    </source>
</evidence>
<evidence type="ECO:0000256" key="5">
    <source>
        <dbReference type="ARBA" id="ARBA00023136"/>
    </source>
</evidence>
<feature type="transmembrane region" description="Helical" evidence="6">
    <location>
        <begin position="164"/>
        <end position="183"/>
    </location>
</feature>
<reference evidence="7" key="1">
    <citation type="journal article" date="2022" name="Int. J. Syst. Evol. Microbiol.">
        <title>Prevotella lacticifex sp. nov., isolated from the rumen of cows.</title>
        <authorList>
            <person name="Shinkai T."/>
            <person name="Ikeyama N."/>
            <person name="Kumagai M."/>
            <person name="Ohmori H."/>
            <person name="Sakamoto M."/>
            <person name="Ohkuma M."/>
            <person name="Mitsumori M."/>
        </authorList>
    </citation>
    <scope>NUCLEOTIDE SEQUENCE</scope>
    <source>
        <strain evidence="7">R5076</strain>
    </source>
</reference>
<feature type="transmembrane region" description="Helical" evidence="6">
    <location>
        <begin position="12"/>
        <end position="33"/>
    </location>
</feature>
<evidence type="ECO:0000313" key="8">
    <source>
        <dbReference type="Proteomes" id="UP000825483"/>
    </source>
</evidence>
<dbReference type="Proteomes" id="UP000825483">
    <property type="component" value="Unassembled WGS sequence"/>
</dbReference>
<dbReference type="AlphaFoldDB" id="A0A9R1C9G3"/>
<keyword evidence="3 6" id="KW-0812">Transmembrane</keyword>
<keyword evidence="4 6" id="KW-1133">Transmembrane helix</keyword>
<evidence type="ECO:0000313" key="7">
    <source>
        <dbReference type="EMBL" id="GJG58528.1"/>
    </source>
</evidence>
<feature type="transmembrane region" description="Helical" evidence="6">
    <location>
        <begin position="309"/>
        <end position="329"/>
    </location>
</feature>
<dbReference type="RefSeq" id="WP_224163817.1">
    <property type="nucleotide sequence ID" value="NZ_BPTU01000001.1"/>
</dbReference>
<comment type="subcellular location">
    <subcellularLocation>
        <location evidence="1">Cell membrane</location>
        <topology evidence="1">Multi-pass membrane protein</topology>
    </subcellularLocation>
</comment>
<protein>
    <submittedName>
        <fullName evidence="7">Membrane protein</fullName>
    </submittedName>
</protein>
<feature type="transmembrane region" description="Helical" evidence="6">
    <location>
        <begin position="275"/>
        <end position="297"/>
    </location>
</feature>
<dbReference type="InterPro" id="IPR022791">
    <property type="entry name" value="L-PG_synthase/AglD"/>
</dbReference>
<name>A0A9R1C9G3_9BACT</name>
<dbReference type="Pfam" id="PF03706">
    <property type="entry name" value="LPG_synthase_TM"/>
    <property type="match status" value="1"/>
</dbReference>
<evidence type="ECO:0000256" key="4">
    <source>
        <dbReference type="ARBA" id="ARBA00022989"/>
    </source>
</evidence>
<dbReference type="EMBL" id="BPUB01000001">
    <property type="protein sequence ID" value="GJG58528.1"/>
    <property type="molecule type" value="Genomic_DNA"/>
</dbReference>
<feature type="transmembrane region" description="Helical" evidence="6">
    <location>
        <begin position="246"/>
        <end position="269"/>
    </location>
</feature>
<evidence type="ECO:0000256" key="1">
    <source>
        <dbReference type="ARBA" id="ARBA00004651"/>
    </source>
</evidence>
<proteinExistence type="predicted"/>
<evidence type="ECO:0000256" key="3">
    <source>
        <dbReference type="ARBA" id="ARBA00022692"/>
    </source>
</evidence>
<feature type="transmembrane region" description="Helical" evidence="6">
    <location>
        <begin position="140"/>
        <end position="158"/>
    </location>
</feature>
<dbReference type="GO" id="GO:0005886">
    <property type="term" value="C:plasma membrane"/>
    <property type="evidence" value="ECO:0007669"/>
    <property type="project" value="UniProtKB-SubCell"/>
</dbReference>
<keyword evidence="8" id="KW-1185">Reference proteome</keyword>
<comment type="caution">
    <text evidence="7">The sequence shown here is derived from an EMBL/GenBank/DDBJ whole genome shotgun (WGS) entry which is preliminary data.</text>
</comment>
<sequence>MKEKQNHISGEAIFKASMFVVGLVSIVVMVFSFDVSWEKLSDIIFKTWWLPAAVLTMWAPLYLMSAYAWLTILRGQGPCNVGLATIYKWTVTGFALNSLTPMGLLGSEPYKIVELKERVGTQRATSSVLLHSMTHIYTHFWFWLTAVAVYLVLAVLGLAKIDAALAVVLVFGAIFSYGGVYIFKKGYRNGFVMKMLRGIGRLPGLHRWSQRMEDKYGEAIGNIDKQISQLRQQNKSVFRKSFTIEYVGRILQSLEVFFILLSLGVVPLTGFADGLVLFIQSFLILAFTSLFANILGFIPMQLGTREGGYAMAVTVFGLTTGIGMTVSIVCRLREIIWDAIGVLLMRIKG</sequence>
<accession>A0A9R1C9G3</accession>
<feature type="transmembrane region" description="Helical" evidence="6">
    <location>
        <begin position="48"/>
        <end position="70"/>
    </location>
</feature>
<keyword evidence="2" id="KW-1003">Cell membrane</keyword>